<keyword evidence="2" id="KW-1185">Reference proteome</keyword>
<sequence length="360" mass="38665">MCERIGCTHFPNLSSMNFAGAVAPSRRGFLKGVAAVSTITMAAGPGMLVGGPAHAAAGLKSTHGTGFCNLNLFLAHSRQYAKASGTELIFVNTPTSAEMVTFLGMGQVDLGLMPYTSFMALHDKGAPVKIVAGGGVEGCAIVARPGLDTPEKLKGKTLGTFQMDTLEVMPYDYLKKHNIAFKDVKVRYMGNTPEAVEAFKAGAIDWICTIEPYASALVNDVKGAVMLTNGVDLYGKGYTDCVLAARSSLIKDNPAGLKAIIKSMMQAQYDAETQTEAVLKELVGKYYKTSMENAKIAQGKQPAVVDARSQTDFILQRTDSVMEMGYIKKKPGRDAIDWTMLEAVIKENPDLYGKLKYKSA</sequence>
<evidence type="ECO:0000313" key="1">
    <source>
        <dbReference type="EMBL" id="MBU8876389.1"/>
    </source>
</evidence>
<dbReference type="NCBIfam" id="TIGR01409">
    <property type="entry name" value="TAT_signal_seq"/>
    <property type="match status" value="1"/>
</dbReference>
<organism evidence="1 2">
    <name type="scientific">Reyranella humidisoli</name>
    <dbReference type="NCBI Taxonomy" id="2849149"/>
    <lineage>
        <taxon>Bacteria</taxon>
        <taxon>Pseudomonadati</taxon>
        <taxon>Pseudomonadota</taxon>
        <taxon>Alphaproteobacteria</taxon>
        <taxon>Hyphomicrobiales</taxon>
        <taxon>Reyranellaceae</taxon>
        <taxon>Reyranella</taxon>
    </lineage>
</organism>
<gene>
    <name evidence="1" type="ORF">KQ910_21630</name>
</gene>
<evidence type="ECO:0000313" key="2">
    <source>
        <dbReference type="Proteomes" id="UP000727907"/>
    </source>
</evidence>
<dbReference type="PROSITE" id="PS51318">
    <property type="entry name" value="TAT"/>
    <property type="match status" value="1"/>
</dbReference>
<protein>
    <submittedName>
        <fullName evidence="1">ABC transporter substrate-binding protein</fullName>
    </submittedName>
</protein>
<accession>A0ABS6IP60</accession>
<dbReference type="Proteomes" id="UP000727907">
    <property type="component" value="Unassembled WGS sequence"/>
</dbReference>
<dbReference type="PANTHER" id="PTHR30024">
    <property type="entry name" value="ALIPHATIC SULFONATES-BINDING PROTEIN-RELATED"/>
    <property type="match status" value="1"/>
</dbReference>
<comment type="caution">
    <text evidence="1">The sequence shown here is derived from an EMBL/GenBank/DDBJ whole genome shotgun (WGS) entry which is preliminary data.</text>
</comment>
<dbReference type="EMBL" id="JAHOPB010000002">
    <property type="protein sequence ID" value="MBU8876389.1"/>
    <property type="molecule type" value="Genomic_DNA"/>
</dbReference>
<reference evidence="1 2" key="1">
    <citation type="submission" date="2021-06" db="EMBL/GenBank/DDBJ databases">
        <authorList>
            <person name="Lee D.H."/>
        </authorList>
    </citation>
    <scope>NUCLEOTIDE SEQUENCE [LARGE SCALE GENOMIC DNA]</scope>
    <source>
        <strain evidence="1 2">MMS21-HV4-11</strain>
    </source>
</reference>
<name>A0ABS6IP60_9HYPH</name>
<dbReference type="Pfam" id="PF13379">
    <property type="entry name" value="NMT1_2"/>
    <property type="match status" value="1"/>
</dbReference>
<proteinExistence type="predicted"/>
<dbReference type="InterPro" id="IPR019546">
    <property type="entry name" value="TAT_signal_bac_arc"/>
</dbReference>
<dbReference type="InterPro" id="IPR006311">
    <property type="entry name" value="TAT_signal"/>
</dbReference>